<reference evidence="1" key="1">
    <citation type="submission" date="2014-05" db="EMBL/GenBank/DDBJ databases">
        <authorList>
            <person name="Chronopoulou M."/>
        </authorList>
    </citation>
    <scope>NUCLEOTIDE SEQUENCE</scope>
    <source>
        <tissue evidence="1">Whole organism</tissue>
    </source>
</reference>
<accession>A0A0K2TIL2</accession>
<organism evidence="1">
    <name type="scientific">Lepeophtheirus salmonis</name>
    <name type="common">Salmon louse</name>
    <name type="synonym">Caligus salmonis</name>
    <dbReference type="NCBI Taxonomy" id="72036"/>
    <lineage>
        <taxon>Eukaryota</taxon>
        <taxon>Metazoa</taxon>
        <taxon>Ecdysozoa</taxon>
        <taxon>Arthropoda</taxon>
        <taxon>Crustacea</taxon>
        <taxon>Multicrustacea</taxon>
        <taxon>Hexanauplia</taxon>
        <taxon>Copepoda</taxon>
        <taxon>Siphonostomatoida</taxon>
        <taxon>Caligidae</taxon>
        <taxon>Lepeophtheirus</taxon>
    </lineage>
</organism>
<sequence length="72" mass="8234">MCTIICHGNISEVPLFCQDSNKMLRCVPISIISRPPRHFGVNSLLVPTVLGCTSQNMVHSWNDYHFLTFNWL</sequence>
<dbReference type="AlphaFoldDB" id="A0A0K2TIL2"/>
<proteinExistence type="predicted"/>
<evidence type="ECO:0000313" key="1">
    <source>
        <dbReference type="EMBL" id="CDW25477.1"/>
    </source>
</evidence>
<dbReference type="EMBL" id="HACA01008116">
    <property type="protein sequence ID" value="CDW25477.1"/>
    <property type="molecule type" value="Transcribed_RNA"/>
</dbReference>
<protein>
    <submittedName>
        <fullName evidence="1">Uncharacterized protein</fullName>
    </submittedName>
</protein>
<name>A0A0K2TIL2_LEPSM</name>